<evidence type="ECO:0000256" key="3">
    <source>
        <dbReference type="ARBA" id="ARBA00012438"/>
    </source>
</evidence>
<dbReference type="Proteomes" id="UP000202922">
    <property type="component" value="Unassembled WGS sequence"/>
</dbReference>
<organism evidence="18 19">
    <name type="scientific">Actibacterium lipolyticum</name>
    <dbReference type="NCBI Taxonomy" id="1524263"/>
    <lineage>
        <taxon>Bacteria</taxon>
        <taxon>Pseudomonadati</taxon>
        <taxon>Pseudomonadota</taxon>
        <taxon>Alphaproteobacteria</taxon>
        <taxon>Rhodobacterales</taxon>
        <taxon>Roseobacteraceae</taxon>
        <taxon>Actibacterium</taxon>
    </lineage>
</organism>
<evidence type="ECO:0000256" key="8">
    <source>
        <dbReference type="ARBA" id="ARBA00022692"/>
    </source>
</evidence>
<dbReference type="GO" id="GO:0005886">
    <property type="term" value="C:plasma membrane"/>
    <property type="evidence" value="ECO:0007669"/>
    <property type="project" value="UniProtKB-SubCell"/>
</dbReference>
<dbReference type="SUPFAM" id="SSF47384">
    <property type="entry name" value="Homodimeric domain of signal transducing histidine kinase"/>
    <property type="match status" value="1"/>
</dbReference>
<name>A0A238JXR9_9RHOB</name>
<evidence type="ECO:0000256" key="11">
    <source>
        <dbReference type="ARBA" id="ARBA00022840"/>
    </source>
</evidence>
<keyword evidence="7 18" id="KW-0808">Transferase</keyword>
<feature type="domain" description="HAMP" evidence="17">
    <location>
        <begin position="181"/>
        <end position="232"/>
    </location>
</feature>
<dbReference type="GO" id="GO:0000155">
    <property type="term" value="F:phosphorelay sensor kinase activity"/>
    <property type="evidence" value="ECO:0007669"/>
    <property type="project" value="InterPro"/>
</dbReference>
<dbReference type="InterPro" id="IPR036097">
    <property type="entry name" value="HisK_dim/P_sf"/>
</dbReference>
<evidence type="ECO:0000256" key="13">
    <source>
        <dbReference type="ARBA" id="ARBA00023012"/>
    </source>
</evidence>
<dbReference type="CDD" id="cd00082">
    <property type="entry name" value="HisKA"/>
    <property type="match status" value="1"/>
</dbReference>
<evidence type="ECO:0000256" key="10">
    <source>
        <dbReference type="ARBA" id="ARBA00022777"/>
    </source>
</evidence>
<dbReference type="InterPro" id="IPR005467">
    <property type="entry name" value="His_kinase_dom"/>
</dbReference>
<evidence type="ECO:0000259" key="17">
    <source>
        <dbReference type="PROSITE" id="PS50885"/>
    </source>
</evidence>
<evidence type="ECO:0000313" key="18">
    <source>
        <dbReference type="EMBL" id="SMX34642.1"/>
    </source>
</evidence>
<keyword evidence="13" id="KW-0902">Two-component regulatory system</keyword>
<dbReference type="GO" id="GO:0005524">
    <property type="term" value="F:ATP binding"/>
    <property type="evidence" value="ECO:0007669"/>
    <property type="project" value="UniProtKB-KW"/>
</dbReference>
<feature type="domain" description="Histidine kinase" evidence="16">
    <location>
        <begin position="240"/>
        <end position="436"/>
    </location>
</feature>
<keyword evidence="19" id="KW-1185">Reference proteome</keyword>
<dbReference type="Pfam" id="PF00672">
    <property type="entry name" value="HAMP"/>
    <property type="match status" value="1"/>
</dbReference>
<evidence type="ECO:0000256" key="12">
    <source>
        <dbReference type="ARBA" id="ARBA00022989"/>
    </source>
</evidence>
<dbReference type="InterPro" id="IPR004358">
    <property type="entry name" value="Sig_transdc_His_kin-like_C"/>
</dbReference>
<comment type="subcellular location">
    <subcellularLocation>
        <location evidence="2">Cell inner membrane</location>
        <topology evidence="2">Multi-pass membrane protein</topology>
    </subcellularLocation>
</comment>
<dbReference type="RefSeq" id="WP_093966527.1">
    <property type="nucleotide sequence ID" value="NZ_FXYE01000001.1"/>
</dbReference>
<dbReference type="Pfam" id="PF02518">
    <property type="entry name" value="HATPase_c"/>
    <property type="match status" value="1"/>
</dbReference>
<dbReference type="InterPro" id="IPR036890">
    <property type="entry name" value="HATPase_C_sf"/>
</dbReference>
<evidence type="ECO:0000256" key="6">
    <source>
        <dbReference type="ARBA" id="ARBA00022553"/>
    </source>
</evidence>
<reference evidence="19" key="1">
    <citation type="submission" date="2017-05" db="EMBL/GenBank/DDBJ databases">
        <authorList>
            <person name="Rodrigo-Torres L."/>
            <person name="Arahal R. D."/>
            <person name="Lucena T."/>
        </authorList>
    </citation>
    <scope>NUCLEOTIDE SEQUENCE [LARGE SCALE GENOMIC DNA]</scope>
    <source>
        <strain evidence="19">CECT 8621</strain>
    </source>
</reference>
<evidence type="ECO:0000256" key="14">
    <source>
        <dbReference type="ARBA" id="ARBA00023136"/>
    </source>
</evidence>
<dbReference type="PRINTS" id="PR00344">
    <property type="entry name" value="BCTRLSENSOR"/>
</dbReference>
<dbReference type="AlphaFoldDB" id="A0A238JXR9"/>
<dbReference type="Gene3D" id="1.10.287.130">
    <property type="match status" value="1"/>
</dbReference>
<gene>
    <name evidence="18" type="primary">envZ</name>
    <name evidence="18" type="ORF">COL8621_01413</name>
</gene>
<evidence type="ECO:0000256" key="9">
    <source>
        <dbReference type="ARBA" id="ARBA00022741"/>
    </source>
</evidence>
<keyword evidence="9" id="KW-0547">Nucleotide-binding</keyword>
<dbReference type="InterPro" id="IPR003661">
    <property type="entry name" value="HisK_dim/P_dom"/>
</dbReference>
<dbReference type="InterPro" id="IPR003594">
    <property type="entry name" value="HATPase_dom"/>
</dbReference>
<dbReference type="OrthoDB" id="9804645at2"/>
<sequence length="436" mass="48361">MKMGWIKRTLPRSLYGRAALILIVPIVSLQLVVSVVFIQRHFAGVTRQMSYGIQLELGYLQRQANSAVDLESAQPRVAGLGQALRHQVSLPSQSDFADQRLFYDLSGKTVISTLRSGALDVLGIDLRSNTREVQVLLNTRHGPMLVVVERRRVSASNPHQLLVLMISTGLLMTLIAYLFLRNQLRPITKLALAAEAFGKGRHLRYKPTGANEVRSAGNAFIDMRARIERQIEQRTLMLSGVSHDLRTPLTRLKLSLSMLDEDDETKEMLRDVSDMERMLDGFLDFARSDALDDLETVDPAALLKRVVEKTTRGVTFGELPQDMQVTLRPMAIERALLNLVNNALNYGTNCMVSLTVADRVLRFTVEDDGPGIPADKRDAAMQAFTRLDESRNQNRGPGVGLGLAIASDIARRHGGMLRLSESETLGGLKAVLVIAR</sequence>
<evidence type="ECO:0000256" key="4">
    <source>
        <dbReference type="ARBA" id="ARBA00022475"/>
    </source>
</evidence>
<dbReference type="Gene3D" id="6.10.340.10">
    <property type="match status" value="1"/>
</dbReference>
<keyword evidence="14 15" id="KW-0472">Membrane</keyword>
<dbReference type="PROSITE" id="PS50109">
    <property type="entry name" value="HIS_KIN"/>
    <property type="match status" value="1"/>
</dbReference>
<evidence type="ECO:0000256" key="15">
    <source>
        <dbReference type="SAM" id="Phobius"/>
    </source>
</evidence>
<evidence type="ECO:0000256" key="2">
    <source>
        <dbReference type="ARBA" id="ARBA00004429"/>
    </source>
</evidence>
<evidence type="ECO:0000256" key="1">
    <source>
        <dbReference type="ARBA" id="ARBA00000085"/>
    </source>
</evidence>
<dbReference type="EC" id="2.7.13.3" evidence="3"/>
<dbReference type="InterPro" id="IPR050980">
    <property type="entry name" value="2C_sensor_his_kinase"/>
</dbReference>
<dbReference type="PROSITE" id="PS50885">
    <property type="entry name" value="HAMP"/>
    <property type="match status" value="1"/>
</dbReference>
<keyword evidence="8 15" id="KW-0812">Transmembrane</keyword>
<accession>A0A238JXR9</accession>
<keyword evidence="6" id="KW-0597">Phosphoprotein</keyword>
<keyword evidence="10" id="KW-0418">Kinase</keyword>
<comment type="catalytic activity">
    <reaction evidence="1">
        <text>ATP + protein L-histidine = ADP + protein N-phospho-L-histidine.</text>
        <dbReference type="EC" id="2.7.13.3"/>
    </reaction>
</comment>
<feature type="transmembrane region" description="Helical" evidence="15">
    <location>
        <begin position="161"/>
        <end position="180"/>
    </location>
</feature>
<evidence type="ECO:0000259" key="16">
    <source>
        <dbReference type="PROSITE" id="PS50109"/>
    </source>
</evidence>
<evidence type="ECO:0000313" key="19">
    <source>
        <dbReference type="Proteomes" id="UP000202922"/>
    </source>
</evidence>
<evidence type="ECO:0000256" key="5">
    <source>
        <dbReference type="ARBA" id="ARBA00022519"/>
    </source>
</evidence>
<protein>
    <recommendedName>
        <fullName evidence="3">histidine kinase</fullName>
        <ecNumber evidence="3">2.7.13.3</ecNumber>
    </recommendedName>
</protein>
<keyword evidence="12 15" id="KW-1133">Transmembrane helix</keyword>
<proteinExistence type="predicted"/>
<keyword evidence="4" id="KW-1003">Cell membrane</keyword>
<dbReference type="EMBL" id="FXYE01000001">
    <property type="protein sequence ID" value="SMX34642.1"/>
    <property type="molecule type" value="Genomic_DNA"/>
</dbReference>
<evidence type="ECO:0000256" key="7">
    <source>
        <dbReference type="ARBA" id="ARBA00022679"/>
    </source>
</evidence>
<dbReference type="Pfam" id="PF00512">
    <property type="entry name" value="HisKA"/>
    <property type="match status" value="1"/>
</dbReference>
<dbReference type="SMART" id="SM00387">
    <property type="entry name" value="HATPase_c"/>
    <property type="match status" value="1"/>
</dbReference>
<dbReference type="Gene3D" id="3.30.565.10">
    <property type="entry name" value="Histidine kinase-like ATPase, C-terminal domain"/>
    <property type="match status" value="1"/>
</dbReference>
<dbReference type="SMART" id="SM00388">
    <property type="entry name" value="HisKA"/>
    <property type="match status" value="1"/>
</dbReference>
<keyword evidence="5" id="KW-0997">Cell inner membrane</keyword>
<dbReference type="PANTHER" id="PTHR44936:SF5">
    <property type="entry name" value="SENSOR HISTIDINE KINASE ENVZ"/>
    <property type="match status" value="1"/>
</dbReference>
<dbReference type="SUPFAM" id="SSF55874">
    <property type="entry name" value="ATPase domain of HSP90 chaperone/DNA topoisomerase II/histidine kinase"/>
    <property type="match status" value="1"/>
</dbReference>
<keyword evidence="11" id="KW-0067">ATP-binding</keyword>
<dbReference type="InterPro" id="IPR003660">
    <property type="entry name" value="HAMP_dom"/>
</dbReference>
<dbReference type="PANTHER" id="PTHR44936">
    <property type="entry name" value="SENSOR PROTEIN CREC"/>
    <property type="match status" value="1"/>
</dbReference>